<evidence type="ECO:0000256" key="3">
    <source>
        <dbReference type="ARBA" id="ARBA00022771"/>
    </source>
</evidence>
<dbReference type="GO" id="GO:0000977">
    <property type="term" value="F:RNA polymerase II transcription regulatory region sequence-specific DNA binding"/>
    <property type="evidence" value="ECO:0007669"/>
    <property type="project" value="TreeGrafter"/>
</dbReference>
<dbReference type="SUPFAM" id="SSF57903">
    <property type="entry name" value="FYVE/PHD zinc finger"/>
    <property type="match status" value="2"/>
</dbReference>
<gene>
    <name evidence="10" type="ORF">SAY87_024015</name>
</gene>
<keyword evidence="5" id="KW-0539">Nucleus</keyword>
<dbReference type="PROSITE" id="PS50016">
    <property type="entry name" value="ZF_PHD_2"/>
    <property type="match status" value="1"/>
</dbReference>
<accession>A0AAN7L268</accession>
<dbReference type="InterPro" id="IPR056511">
    <property type="entry name" value="IDM1_C"/>
</dbReference>
<comment type="caution">
    <text evidence="10">The sequence shown here is derived from an EMBL/GenBank/DDBJ whole genome shotgun (WGS) entry which is preliminary data.</text>
</comment>
<reference evidence="10 11" key="1">
    <citation type="journal article" date="2023" name="Hortic Res">
        <title>Pangenome of water caltrop reveals structural variations and asymmetric subgenome divergence after allopolyploidization.</title>
        <authorList>
            <person name="Zhang X."/>
            <person name="Chen Y."/>
            <person name="Wang L."/>
            <person name="Yuan Y."/>
            <person name="Fang M."/>
            <person name="Shi L."/>
            <person name="Lu R."/>
            <person name="Comes H.P."/>
            <person name="Ma Y."/>
            <person name="Chen Y."/>
            <person name="Huang G."/>
            <person name="Zhou Y."/>
            <person name="Zheng Z."/>
            <person name="Qiu Y."/>
        </authorList>
    </citation>
    <scope>NUCLEOTIDE SEQUENCE [LARGE SCALE GENOMIC DNA]</scope>
    <source>
        <tissue evidence="10">Roots</tissue>
    </source>
</reference>
<proteinExistence type="predicted"/>
<dbReference type="GO" id="GO:0008270">
    <property type="term" value="F:zinc ion binding"/>
    <property type="evidence" value="ECO:0007669"/>
    <property type="project" value="UniProtKB-KW"/>
</dbReference>
<dbReference type="PANTHER" id="PTHR47025">
    <property type="entry name" value="AUTOIMMUNE REGULATOR"/>
    <property type="match status" value="1"/>
</dbReference>
<name>A0AAN7L268_9MYRT</name>
<dbReference type="Gene3D" id="3.40.630.30">
    <property type="match status" value="1"/>
</dbReference>
<dbReference type="AlphaFoldDB" id="A0AAN7L268"/>
<dbReference type="GO" id="GO:0003682">
    <property type="term" value="F:chromatin binding"/>
    <property type="evidence" value="ECO:0007669"/>
    <property type="project" value="TreeGrafter"/>
</dbReference>
<dbReference type="CDD" id="cd04301">
    <property type="entry name" value="NAT_SF"/>
    <property type="match status" value="1"/>
</dbReference>
<dbReference type="Gene3D" id="3.30.40.10">
    <property type="entry name" value="Zinc/RING finger domain, C3HC4 (zinc finger)"/>
    <property type="match status" value="2"/>
</dbReference>
<keyword evidence="11" id="KW-1185">Reference proteome</keyword>
<dbReference type="InterPro" id="IPR001965">
    <property type="entry name" value="Znf_PHD"/>
</dbReference>
<dbReference type="InterPro" id="IPR016181">
    <property type="entry name" value="Acyl_CoA_acyltransferase"/>
</dbReference>
<dbReference type="Pfam" id="PF16135">
    <property type="entry name" value="TDBD"/>
    <property type="match status" value="2"/>
</dbReference>
<feature type="region of interest" description="Disordered" evidence="7">
    <location>
        <begin position="1"/>
        <end position="196"/>
    </location>
</feature>
<keyword evidence="2" id="KW-0479">Metal-binding</keyword>
<evidence type="ECO:0000256" key="1">
    <source>
        <dbReference type="ARBA" id="ARBA00004123"/>
    </source>
</evidence>
<feature type="compositionally biased region" description="Basic and acidic residues" evidence="7">
    <location>
        <begin position="21"/>
        <end position="38"/>
    </location>
</feature>
<feature type="compositionally biased region" description="Polar residues" evidence="7">
    <location>
        <begin position="56"/>
        <end position="75"/>
    </location>
</feature>
<feature type="domain" description="PHD-type" evidence="8">
    <location>
        <begin position="625"/>
        <end position="670"/>
    </location>
</feature>
<evidence type="ECO:0000256" key="2">
    <source>
        <dbReference type="ARBA" id="ARBA00022723"/>
    </source>
</evidence>
<feature type="compositionally biased region" description="Basic and acidic residues" evidence="7">
    <location>
        <begin position="85"/>
        <end position="94"/>
    </location>
</feature>
<dbReference type="InterPro" id="IPR000182">
    <property type="entry name" value="GNAT_dom"/>
</dbReference>
<dbReference type="Pfam" id="PF23209">
    <property type="entry name" value="IDM1_C"/>
    <property type="match status" value="1"/>
</dbReference>
<dbReference type="InterPro" id="IPR011011">
    <property type="entry name" value="Znf_FYVE_PHD"/>
</dbReference>
<evidence type="ECO:0000313" key="10">
    <source>
        <dbReference type="EMBL" id="KAK4776054.1"/>
    </source>
</evidence>
<dbReference type="GO" id="GO:0042393">
    <property type="term" value="F:histone binding"/>
    <property type="evidence" value="ECO:0007669"/>
    <property type="project" value="TreeGrafter"/>
</dbReference>
<dbReference type="PROSITE" id="PS51186">
    <property type="entry name" value="GNAT"/>
    <property type="match status" value="1"/>
</dbReference>
<keyword evidence="4" id="KW-0862">Zinc</keyword>
<evidence type="ECO:0000256" key="5">
    <source>
        <dbReference type="ARBA" id="ARBA00023242"/>
    </source>
</evidence>
<keyword evidence="3 6" id="KW-0863">Zinc-finger</keyword>
<dbReference type="SMART" id="SM00249">
    <property type="entry name" value="PHD"/>
    <property type="match status" value="2"/>
</dbReference>
<evidence type="ECO:0000256" key="7">
    <source>
        <dbReference type="SAM" id="MobiDB-lite"/>
    </source>
</evidence>
<feature type="compositionally biased region" description="Polar residues" evidence="7">
    <location>
        <begin position="95"/>
        <end position="118"/>
    </location>
</feature>
<protein>
    <submittedName>
        <fullName evidence="10">Uncharacterized protein</fullName>
    </submittedName>
</protein>
<feature type="domain" description="N-acetyltransferase" evidence="9">
    <location>
        <begin position="811"/>
        <end position="964"/>
    </location>
</feature>
<dbReference type="PANTHER" id="PTHR47025:SF7">
    <property type="entry name" value="ACYL-COA N-ACYLTRANSFERASE WITH RING_FYVE_PHD-TYPE ZINC FINGER DOMAIN-CONTAINING PROTEIN"/>
    <property type="match status" value="1"/>
</dbReference>
<feature type="region of interest" description="Disordered" evidence="7">
    <location>
        <begin position="507"/>
        <end position="528"/>
    </location>
</feature>
<evidence type="ECO:0000259" key="8">
    <source>
        <dbReference type="PROSITE" id="PS50016"/>
    </source>
</evidence>
<dbReference type="Proteomes" id="UP001345219">
    <property type="component" value="Chromosome 18"/>
</dbReference>
<dbReference type="InterPro" id="IPR019787">
    <property type="entry name" value="Znf_PHD-finger"/>
</dbReference>
<dbReference type="SUPFAM" id="SSF55729">
    <property type="entry name" value="Acyl-CoA N-acyltransferases (Nat)"/>
    <property type="match status" value="1"/>
</dbReference>
<evidence type="ECO:0000256" key="6">
    <source>
        <dbReference type="PROSITE-ProRule" id="PRU00146"/>
    </source>
</evidence>
<evidence type="ECO:0000313" key="11">
    <source>
        <dbReference type="Proteomes" id="UP001345219"/>
    </source>
</evidence>
<sequence length="977" mass="107088">MEVCADSSTEMPMLHGNGQKSDLKREREAIDDGNESHRLPAKKHVAQALYEDIRSEVSNPAASSKETASTSQDITSQSSESMCSHSERCNDDTSKTSGSQGTLSNEVNGGNCAESSGRGTPIQVKVSDGTYSEETLTGEVNVENRGGSSEKRSPLSPLSIKGVPCSDSEATLSNEENVENFSESSGKISPGSVKGSYNSVSEVTLTNEDYGRNCAESSGRVSHGSITKSCVVLEIPEHASTTGVRKIKFKFSKRQDLVSQPSSGAGIHVPYRNPKDQQEQDCLTFDRTSSEAHASTYQGRCTLDSNFHPCAPNMELKMSKKVVPHGFLTNVKKLLSTGILDGARIKYVPVGSGKSLEGIISGGGYLCGCSLCNFLRVLSAYEFEQHAGFKTRHPNNHIYLENGKPIYSIIQEVKTAPFCSLEEVIRDVAGAAINEDFFQIWKGNLQQQKTRNEVHKEIGFETPSLLHSGPSLSGYNVEEREFTTYHCLVEDTPVKFMEMPEKQKRAGKKPESCTYVKQQKKSAEGGKKRDNDLHKLLFMPNGLPEGAELAYFVKGQRLLGGYKQGGGIVCSCCDREISPSQFEAHAGMAARRQPYRHIYTSSGLSLHDIAMSLANGQSLTSGGNDDMCTVCGEGGDLILCVGCPRAFHAACLGMHARPEGDWCCSNCKDSFVPGRNVISGDSSLPEPIVIRLTRVVKEPEYEIGGCAICRGHDFSIGNFDERTVMICDQCEKEFHVGCMRHAGLCDLTELPRDKWFCCDDCTRIHLELQKSVSSGLKSVPALALDTISRKLMQKELSCGSGDGMCWKILSGKSRHAEHLPLLSSATGIFRECFDPIVATSGRDLIPLMVYGRNISGQEFGGMYCIVLTVNDVVVSAGLLRIFGKGVAELPLVATAREHQGKGYFQALFSCIMEELLFKMNVEKIMLPAAEDAEMMWIRKFGFRKVTEEDLKRYLREFQLTIFKGTSILEKEVQTIKA</sequence>
<dbReference type="EMBL" id="JAXIOK010000003">
    <property type="protein sequence ID" value="KAK4776054.1"/>
    <property type="molecule type" value="Genomic_DNA"/>
</dbReference>
<dbReference type="InterPro" id="IPR019786">
    <property type="entry name" value="Zinc_finger_PHD-type_CS"/>
</dbReference>
<feature type="compositionally biased region" description="Polar residues" evidence="7">
    <location>
        <begin position="1"/>
        <end position="10"/>
    </location>
</feature>
<evidence type="ECO:0000259" key="9">
    <source>
        <dbReference type="PROSITE" id="PS51186"/>
    </source>
</evidence>
<dbReference type="GO" id="GO:0016747">
    <property type="term" value="F:acyltransferase activity, transferring groups other than amino-acyl groups"/>
    <property type="evidence" value="ECO:0007669"/>
    <property type="project" value="InterPro"/>
</dbReference>
<comment type="subcellular location">
    <subcellularLocation>
        <location evidence="1">Nucleus</location>
    </subcellularLocation>
</comment>
<dbReference type="InterPro" id="IPR032308">
    <property type="entry name" value="TDBD"/>
</dbReference>
<dbReference type="InterPro" id="IPR013083">
    <property type="entry name" value="Znf_RING/FYVE/PHD"/>
</dbReference>
<organism evidence="10 11">
    <name type="scientific">Trapa incisa</name>
    <dbReference type="NCBI Taxonomy" id="236973"/>
    <lineage>
        <taxon>Eukaryota</taxon>
        <taxon>Viridiplantae</taxon>
        <taxon>Streptophyta</taxon>
        <taxon>Embryophyta</taxon>
        <taxon>Tracheophyta</taxon>
        <taxon>Spermatophyta</taxon>
        <taxon>Magnoliopsida</taxon>
        <taxon>eudicotyledons</taxon>
        <taxon>Gunneridae</taxon>
        <taxon>Pentapetalae</taxon>
        <taxon>rosids</taxon>
        <taxon>malvids</taxon>
        <taxon>Myrtales</taxon>
        <taxon>Lythraceae</taxon>
        <taxon>Trapa</taxon>
    </lineage>
</organism>
<dbReference type="GO" id="GO:0005634">
    <property type="term" value="C:nucleus"/>
    <property type="evidence" value="ECO:0007669"/>
    <property type="project" value="UniProtKB-SubCell"/>
</dbReference>
<dbReference type="InterPro" id="IPR059153">
    <property type="entry name" value="NSD_PHD-1st"/>
</dbReference>
<dbReference type="GO" id="GO:0045944">
    <property type="term" value="P:positive regulation of transcription by RNA polymerase II"/>
    <property type="evidence" value="ECO:0007669"/>
    <property type="project" value="TreeGrafter"/>
</dbReference>
<feature type="compositionally biased region" description="Low complexity" evidence="7">
    <location>
        <begin position="173"/>
        <end position="185"/>
    </location>
</feature>
<evidence type="ECO:0000256" key="4">
    <source>
        <dbReference type="ARBA" id="ARBA00022833"/>
    </source>
</evidence>
<dbReference type="Pfam" id="PF23011">
    <property type="entry name" value="PHD-1st_NSD"/>
    <property type="match status" value="1"/>
</dbReference>
<dbReference type="PROSITE" id="PS01359">
    <property type="entry name" value="ZF_PHD_1"/>
    <property type="match status" value="2"/>
</dbReference>